<dbReference type="GO" id="GO:0016020">
    <property type="term" value="C:membrane"/>
    <property type="evidence" value="ECO:0007669"/>
    <property type="project" value="UniProtKB-SubCell"/>
</dbReference>
<keyword evidence="4 5" id="KW-0472">Membrane</keyword>
<feature type="transmembrane region" description="Helical" evidence="5">
    <location>
        <begin position="110"/>
        <end position="130"/>
    </location>
</feature>
<evidence type="ECO:0000256" key="5">
    <source>
        <dbReference type="SAM" id="Phobius"/>
    </source>
</evidence>
<feature type="transmembrane region" description="Helical" evidence="5">
    <location>
        <begin position="168"/>
        <end position="189"/>
    </location>
</feature>
<dbReference type="InterPro" id="IPR006214">
    <property type="entry name" value="Bax_inhibitor_1-related"/>
</dbReference>
<evidence type="ECO:0000313" key="7">
    <source>
        <dbReference type="Proteomes" id="UP000606463"/>
    </source>
</evidence>
<feature type="transmembrane region" description="Helical" evidence="5">
    <location>
        <begin position="142"/>
        <end position="162"/>
    </location>
</feature>
<dbReference type="Pfam" id="PF01027">
    <property type="entry name" value="Bax1-I"/>
    <property type="match status" value="1"/>
</dbReference>
<accession>A0A9D0YPJ6</accession>
<proteinExistence type="predicted"/>
<evidence type="ECO:0000256" key="2">
    <source>
        <dbReference type="ARBA" id="ARBA00022692"/>
    </source>
</evidence>
<name>A0A9D0YPJ6_AQUAO</name>
<dbReference type="AlphaFoldDB" id="A0A9D0YPJ6"/>
<feature type="transmembrane region" description="Helical" evidence="5">
    <location>
        <begin position="27"/>
        <end position="45"/>
    </location>
</feature>
<feature type="transmembrane region" description="Helical" evidence="5">
    <location>
        <begin position="83"/>
        <end position="104"/>
    </location>
</feature>
<comment type="caution">
    <text evidence="6">The sequence shown here is derived from an EMBL/GenBank/DDBJ whole genome shotgun (WGS) entry which is preliminary data.</text>
</comment>
<protein>
    <recommendedName>
        <fullName evidence="8">Bax inhibitor-1/YccA family protein</fullName>
    </recommendedName>
</protein>
<reference evidence="6" key="1">
    <citation type="journal article" date="2020" name="ISME J.">
        <title>Gammaproteobacteria mediating utilization of methyl-, sulfur- and petroleum organic compounds in deep ocean hydrothermal plumes.</title>
        <authorList>
            <person name="Zhou Z."/>
            <person name="Liu Y."/>
            <person name="Pan J."/>
            <person name="Cron B.R."/>
            <person name="Toner B.M."/>
            <person name="Anantharaman K."/>
            <person name="Breier J.A."/>
            <person name="Dick G.J."/>
            <person name="Li M."/>
        </authorList>
    </citation>
    <scope>NUCLEOTIDE SEQUENCE</scope>
    <source>
        <strain evidence="6">SZUA-1501</strain>
    </source>
</reference>
<evidence type="ECO:0000256" key="1">
    <source>
        <dbReference type="ARBA" id="ARBA00004141"/>
    </source>
</evidence>
<evidence type="ECO:0000256" key="4">
    <source>
        <dbReference type="ARBA" id="ARBA00023136"/>
    </source>
</evidence>
<dbReference type="Proteomes" id="UP000606463">
    <property type="component" value="Unassembled WGS sequence"/>
</dbReference>
<evidence type="ECO:0000313" key="6">
    <source>
        <dbReference type="EMBL" id="HIP98700.1"/>
    </source>
</evidence>
<keyword evidence="2 5" id="KW-0812">Transmembrane</keyword>
<evidence type="ECO:0008006" key="8">
    <source>
        <dbReference type="Google" id="ProtNLM"/>
    </source>
</evidence>
<evidence type="ECO:0000256" key="3">
    <source>
        <dbReference type="ARBA" id="ARBA00022989"/>
    </source>
</evidence>
<sequence length="241" mass="26395">MSWNQNPWQGQVAQEVKQSLFVRTMNYTALWTVLYGLFVAFFIGSGLDRVFANPIISLILVFMVIGGSFLIRDPLTASKGILYGYGAFTSFALAAISSFFIHLVGYYHSGILFGALVTTFLIGGATVIAARSVNISQDKAQAVVKFLIIIGIAAFVASLINLFLKSGILGLIIAVVFLVWSVAALFITLNQLDEIETVLGNNPEAMDRIALWESVSVFILFYNIFISLLEILLSLFGNNED</sequence>
<feature type="transmembrane region" description="Helical" evidence="5">
    <location>
        <begin position="210"/>
        <end position="236"/>
    </location>
</feature>
<organism evidence="6 7">
    <name type="scientific">Aquifex aeolicus</name>
    <dbReference type="NCBI Taxonomy" id="63363"/>
    <lineage>
        <taxon>Bacteria</taxon>
        <taxon>Pseudomonadati</taxon>
        <taxon>Aquificota</taxon>
        <taxon>Aquificia</taxon>
        <taxon>Aquificales</taxon>
        <taxon>Aquificaceae</taxon>
        <taxon>Aquifex</taxon>
    </lineage>
</organism>
<comment type="subcellular location">
    <subcellularLocation>
        <location evidence="1">Membrane</location>
        <topology evidence="1">Multi-pass membrane protein</topology>
    </subcellularLocation>
</comment>
<dbReference type="EMBL" id="DQVE01000051">
    <property type="protein sequence ID" value="HIP98700.1"/>
    <property type="molecule type" value="Genomic_DNA"/>
</dbReference>
<gene>
    <name evidence="6" type="ORF">EYH37_05000</name>
</gene>
<feature type="transmembrane region" description="Helical" evidence="5">
    <location>
        <begin position="51"/>
        <end position="71"/>
    </location>
</feature>
<keyword evidence="3 5" id="KW-1133">Transmembrane helix</keyword>